<evidence type="ECO:0000256" key="1">
    <source>
        <dbReference type="SAM" id="Phobius"/>
    </source>
</evidence>
<evidence type="ECO:0000313" key="2">
    <source>
        <dbReference type="EMBL" id="MBB6144753.1"/>
    </source>
</evidence>
<sequence>MDSTRDTLGPKRDMKMDAELTDDLRLIPRWAIAGALAAFALTEYYFWVIVPQHRHNPSPLPTALRFYLLISWGALASLYVLMIGYISNDAPRRGMSTRLWMVCVVMPGGIGAVLYFLLRQPILSSCPSCGTHIDGSYHYCPQCSYQVTACCGNCYRTARITDLYCVHCGHDLAADHPPARLQAFSR</sequence>
<gene>
    <name evidence="2" type="ORF">HNQ77_002709</name>
</gene>
<name>A0A841JTM0_9BACT</name>
<keyword evidence="1" id="KW-1133">Transmembrane helix</keyword>
<feature type="transmembrane region" description="Helical" evidence="1">
    <location>
        <begin position="26"/>
        <end position="46"/>
    </location>
</feature>
<dbReference type="AlphaFoldDB" id="A0A841JTM0"/>
<dbReference type="RefSeq" id="WP_231581305.1">
    <property type="nucleotide sequence ID" value="NZ_JACHEK010000005.1"/>
</dbReference>
<feature type="transmembrane region" description="Helical" evidence="1">
    <location>
        <begin position="99"/>
        <end position="118"/>
    </location>
</feature>
<reference evidence="2 3" key="1">
    <citation type="submission" date="2020-08" db="EMBL/GenBank/DDBJ databases">
        <title>Genomic Encyclopedia of Type Strains, Phase IV (KMG-IV): sequencing the most valuable type-strain genomes for metagenomic binning, comparative biology and taxonomic classification.</title>
        <authorList>
            <person name="Goeker M."/>
        </authorList>
    </citation>
    <scope>NUCLEOTIDE SEQUENCE [LARGE SCALE GENOMIC DNA]</scope>
    <source>
        <strain evidence="2 3">DSM 103733</strain>
    </source>
</reference>
<keyword evidence="1" id="KW-0812">Transmembrane</keyword>
<keyword evidence="3" id="KW-1185">Reference proteome</keyword>
<protein>
    <submittedName>
        <fullName evidence="2">Zn ribbon nucleic-acid-binding protein</fullName>
    </submittedName>
</protein>
<keyword evidence="1" id="KW-0472">Membrane</keyword>
<feature type="transmembrane region" description="Helical" evidence="1">
    <location>
        <begin position="66"/>
        <end position="87"/>
    </location>
</feature>
<proteinExistence type="predicted"/>
<organism evidence="2 3">
    <name type="scientific">Silvibacterium bohemicum</name>
    <dbReference type="NCBI Taxonomy" id="1577686"/>
    <lineage>
        <taxon>Bacteria</taxon>
        <taxon>Pseudomonadati</taxon>
        <taxon>Acidobacteriota</taxon>
        <taxon>Terriglobia</taxon>
        <taxon>Terriglobales</taxon>
        <taxon>Acidobacteriaceae</taxon>
        <taxon>Silvibacterium</taxon>
    </lineage>
</organism>
<dbReference type="EMBL" id="JACHEK010000005">
    <property type="protein sequence ID" value="MBB6144753.1"/>
    <property type="molecule type" value="Genomic_DNA"/>
</dbReference>
<accession>A0A841JTM0</accession>
<dbReference type="Proteomes" id="UP000538666">
    <property type="component" value="Unassembled WGS sequence"/>
</dbReference>
<comment type="caution">
    <text evidence="2">The sequence shown here is derived from an EMBL/GenBank/DDBJ whole genome shotgun (WGS) entry which is preliminary data.</text>
</comment>
<evidence type="ECO:0000313" key="3">
    <source>
        <dbReference type="Proteomes" id="UP000538666"/>
    </source>
</evidence>